<proteinExistence type="inferred from homology"/>
<feature type="region of interest" description="Disordered" evidence="13">
    <location>
        <begin position="637"/>
        <end position="664"/>
    </location>
</feature>
<keyword evidence="5 12" id="KW-0819">tRNA processing</keyword>
<evidence type="ECO:0000313" key="14">
    <source>
        <dbReference type="EMBL" id="OXG31198.1"/>
    </source>
</evidence>
<dbReference type="GO" id="GO:0160104">
    <property type="term" value="F:tRNA (guanine(26)-N2)-dimethyltransferase activity"/>
    <property type="evidence" value="ECO:0007669"/>
    <property type="project" value="UniProtKB-EC"/>
</dbReference>
<keyword evidence="1 12" id="KW-0820">tRNA-binding</keyword>
<dbReference type="EMBL" id="AMKT01000003">
    <property type="protein sequence ID" value="OXG31198.1"/>
    <property type="molecule type" value="Genomic_DNA"/>
</dbReference>
<evidence type="ECO:0000256" key="7">
    <source>
        <dbReference type="ARBA" id="ARBA00039099"/>
    </source>
</evidence>
<dbReference type="PANTHER" id="PTHR10631">
    <property type="entry name" value="N 2 ,N 2 -DIMETHYLGUANOSINE TRNA METHYLTRANSFERASE"/>
    <property type="match status" value="1"/>
</dbReference>
<evidence type="ECO:0000256" key="5">
    <source>
        <dbReference type="ARBA" id="ARBA00022694"/>
    </source>
</evidence>
<accession>A0A854QRJ0</accession>
<feature type="region of interest" description="Disordered" evidence="13">
    <location>
        <begin position="1"/>
        <end position="41"/>
    </location>
</feature>
<comment type="catalytic activity">
    <reaction evidence="8">
        <text>guanosine(26) in tRNA + 2 S-adenosyl-L-methionine = N(2)-dimethylguanosine(26) in tRNA + 2 S-adenosyl-L-homocysteine + 2 H(+)</text>
        <dbReference type="Rhea" id="RHEA:43140"/>
        <dbReference type="Rhea" id="RHEA-COMP:10359"/>
        <dbReference type="Rhea" id="RHEA-COMP:10360"/>
        <dbReference type="ChEBI" id="CHEBI:15378"/>
        <dbReference type="ChEBI" id="CHEBI:57856"/>
        <dbReference type="ChEBI" id="CHEBI:59789"/>
        <dbReference type="ChEBI" id="CHEBI:74269"/>
        <dbReference type="ChEBI" id="CHEBI:74513"/>
        <dbReference type="EC" id="2.1.1.216"/>
    </reaction>
</comment>
<evidence type="ECO:0000256" key="4">
    <source>
        <dbReference type="ARBA" id="ARBA00022691"/>
    </source>
</evidence>
<dbReference type="PROSITE" id="PS51626">
    <property type="entry name" value="SAM_MT_TRM1"/>
    <property type="match status" value="1"/>
</dbReference>
<dbReference type="InterPro" id="IPR042296">
    <property type="entry name" value="tRNA_met_Trm1_C"/>
</dbReference>
<dbReference type="InterPro" id="IPR002905">
    <property type="entry name" value="Trm1"/>
</dbReference>
<dbReference type="PANTHER" id="PTHR10631:SF3">
    <property type="entry name" value="TRNA (GUANINE(26)-N(2))-DIMETHYLTRANSFERASE"/>
    <property type="match status" value="1"/>
</dbReference>
<evidence type="ECO:0000256" key="3">
    <source>
        <dbReference type="ARBA" id="ARBA00022679"/>
    </source>
</evidence>
<reference evidence="14 15" key="1">
    <citation type="submission" date="2017-06" db="EMBL/GenBank/DDBJ databases">
        <title>Global population genomics of the pathogenic fungus Cryptococcus neoformans var. grubii.</title>
        <authorList>
            <person name="Cuomo C."/>
            <person name="Litvintseva A."/>
            <person name="Chen Y."/>
            <person name="Young S."/>
            <person name="Zeng Q."/>
            <person name="Chapman S."/>
            <person name="Gujja S."/>
            <person name="Saif S."/>
            <person name="Birren B."/>
        </authorList>
    </citation>
    <scope>NUCLEOTIDE SEQUENCE [LARGE SCALE GENOMIC DNA]</scope>
    <source>
        <strain evidence="14 15">Tu259-1</strain>
    </source>
</reference>
<name>A0A854QRJ0_CRYNE</name>
<dbReference type="Pfam" id="PF02005">
    <property type="entry name" value="TRM"/>
    <property type="match status" value="2"/>
</dbReference>
<gene>
    <name evidence="14" type="ORF">C361_00084</name>
</gene>
<feature type="compositionally biased region" description="Basic residues" evidence="13">
    <location>
        <begin position="99"/>
        <end position="109"/>
    </location>
</feature>
<sequence>MPRPSSGSRQLIATATRTSSRKMTTQPRYTVPLKEPHPANYSLHTESTTTIFLPNEGAFLNPVQHYNRDMSVAVIRAWNEMRKEELEEKWRVRLERRGGKPRPRKKKNKKAAEGEAKAMAIEAEEEKPENEGTMEVEGDALAEVKESEEPVAGPSNGAGVSKFRAPSINILEALAATGLRSIRYAKEIPNVKYVLANDLSPSACEAMRRNVEFNGVGMDYDAPVKQEQETKSEVVKMPNEEANEEIKKGGVVEHVEKKQEVRPEVKDEVGRRPGCRGRVKINEGDACAFMYNHRSAVGPSARVDVVDLDPYGTAAPFLDAAIGCISDGGLLAITCTDLAVLAGQQYPEKCYSNYGGTNVHAEYTHEAALRLVMHSLASVAARYGRYITPLLSFSIDFYVRLFVRIDTRPEQVKHLASQTGVVFTCQYCQTAVNQPFGKVISKETAKGKEMTAFKTVAGPTAGNGSACEECGGTMHLGGPLWLGPLQDNEFAKRVIKEIESTEKEYKTYNRMLGMLTLASQELPDPWFFTANRIAKSVHASSLPMNKILSALLNAGYKISRSHCSPGAVKTDAPRSFIYDIMREEAKENPVRMDKIAEGSPARKILAKPITHTIDFTPHPDASLERQGKETFYQVNPLPNWGPAPRAKSLGEKRKAEVDAENDEADAVIGGEGVKRTKVVVEEEEMMNA</sequence>
<evidence type="ECO:0000256" key="6">
    <source>
        <dbReference type="ARBA" id="ARBA00022884"/>
    </source>
</evidence>
<organism evidence="14 15">
    <name type="scientific">Cryptococcus neoformans Tu259-1</name>
    <dbReference type="NCBI Taxonomy" id="1230072"/>
    <lineage>
        <taxon>Eukaryota</taxon>
        <taxon>Fungi</taxon>
        <taxon>Dikarya</taxon>
        <taxon>Basidiomycota</taxon>
        <taxon>Agaricomycotina</taxon>
        <taxon>Tremellomycetes</taxon>
        <taxon>Tremellales</taxon>
        <taxon>Cryptococcaceae</taxon>
        <taxon>Cryptococcus</taxon>
        <taxon>Cryptococcus neoformans species complex</taxon>
    </lineage>
</organism>
<keyword evidence="6 12" id="KW-0694">RNA-binding</keyword>
<comment type="caution">
    <text evidence="14">The sequence shown here is derived from an EMBL/GenBank/DDBJ whole genome shotgun (WGS) entry which is preliminary data.</text>
</comment>
<dbReference type="Gene3D" id="3.40.50.150">
    <property type="entry name" value="Vaccinia Virus protein VP39"/>
    <property type="match status" value="1"/>
</dbReference>
<dbReference type="GO" id="GO:0002940">
    <property type="term" value="P:tRNA N2-guanine methylation"/>
    <property type="evidence" value="ECO:0007669"/>
    <property type="project" value="TreeGrafter"/>
</dbReference>
<comment type="similarity">
    <text evidence="12">Belongs to the class I-like SAM-binding methyltransferase superfamily. Trm1 family.</text>
</comment>
<evidence type="ECO:0000256" key="1">
    <source>
        <dbReference type="ARBA" id="ARBA00022555"/>
    </source>
</evidence>
<feature type="compositionally biased region" description="Basic and acidic residues" evidence="13">
    <location>
        <begin position="648"/>
        <end position="657"/>
    </location>
</feature>
<dbReference type="GO" id="GO:0005634">
    <property type="term" value="C:nucleus"/>
    <property type="evidence" value="ECO:0007669"/>
    <property type="project" value="TreeGrafter"/>
</dbReference>
<evidence type="ECO:0000256" key="2">
    <source>
        <dbReference type="ARBA" id="ARBA00022603"/>
    </source>
</evidence>
<evidence type="ECO:0000256" key="10">
    <source>
        <dbReference type="ARBA" id="ARBA00082896"/>
    </source>
</evidence>
<dbReference type="FunFam" id="3.30.56.70:FF:000001">
    <property type="entry name" value="tRNA (guanine(26)-N(2))-dimethyltransferase"/>
    <property type="match status" value="1"/>
</dbReference>
<dbReference type="Proteomes" id="UP000199727">
    <property type="component" value="Unassembled WGS sequence"/>
</dbReference>
<dbReference type="OrthoDB" id="6349953at2759"/>
<evidence type="ECO:0000256" key="13">
    <source>
        <dbReference type="SAM" id="MobiDB-lite"/>
    </source>
</evidence>
<dbReference type="AlphaFoldDB" id="A0A854QRJ0"/>
<dbReference type="GO" id="GO:0000049">
    <property type="term" value="F:tRNA binding"/>
    <property type="evidence" value="ECO:0007669"/>
    <property type="project" value="UniProtKB-UniRule"/>
</dbReference>
<feature type="region of interest" description="Disordered" evidence="13">
    <location>
        <begin position="97"/>
        <end position="118"/>
    </location>
</feature>
<dbReference type="Gene3D" id="3.30.56.70">
    <property type="entry name" value="N2,N2-dimethylguanosine tRNA methyltransferase, C-terminal domain"/>
    <property type="match status" value="1"/>
</dbReference>
<evidence type="ECO:0000256" key="11">
    <source>
        <dbReference type="ARBA" id="ARBA00083299"/>
    </source>
</evidence>
<dbReference type="SUPFAM" id="SSF53335">
    <property type="entry name" value="S-adenosyl-L-methionine-dependent methyltransferases"/>
    <property type="match status" value="1"/>
</dbReference>
<dbReference type="EC" id="2.1.1.216" evidence="7"/>
<evidence type="ECO:0000313" key="15">
    <source>
        <dbReference type="Proteomes" id="UP000199727"/>
    </source>
</evidence>
<keyword evidence="3 12" id="KW-0808">Transferase</keyword>
<protein>
    <recommendedName>
        <fullName evidence="7">tRNA (guanine(26)-N(2))-dimethyltransferase</fullName>
        <ecNumber evidence="7">2.1.1.216</ecNumber>
    </recommendedName>
    <alternativeName>
        <fullName evidence="10">tRNA 2,2-dimethylguanosine-26 methyltransferase</fullName>
    </alternativeName>
    <alternativeName>
        <fullName evidence="9">tRNA(guanine-26,N(2)-N(2)) methyltransferase</fullName>
    </alternativeName>
    <alternativeName>
        <fullName evidence="11">tRNA(m(2,2)G26)dimethyltransferase</fullName>
    </alternativeName>
</protein>
<keyword evidence="4 12" id="KW-0949">S-adenosyl-L-methionine</keyword>
<evidence type="ECO:0000256" key="8">
    <source>
        <dbReference type="ARBA" id="ARBA00051897"/>
    </source>
</evidence>
<keyword evidence="2 12" id="KW-0489">Methyltransferase</keyword>
<evidence type="ECO:0000256" key="12">
    <source>
        <dbReference type="PROSITE-ProRule" id="PRU00958"/>
    </source>
</evidence>
<dbReference type="InterPro" id="IPR029063">
    <property type="entry name" value="SAM-dependent_MTases_sf"/>
</dbReference>
<feature type="compositionally biased region" description="Polar residues" evidence="13">
    <location>
        <begin position="1"/>
        <end position="28"/>
    </location>
</feature>
<evidence type="ECO:0000256" key="9">
    <source>
        <dbReference type="ARBA" id="ARBA00077143"/>
    </source>
</evidence>